<gene>
    <name evidence="3" type="ORF">Cocul_01969</name>
</gene>
<proteinExistence type="predicted"/>
<reference evidence="3 4" key="1">
    <citation type="submission" date="2015-10" db="EMBL/GenBank/DDBJ databases">
        <title>Corynebacteirum lowii and Corynebacterium oculi species nova, derived from human clinical disease and and emended description of Corynebacterium mastiditis.</title>
        <authorList>
            <person name="Bernard K."/>
            <person name="Pacheco A.L."/>
            <person name="Mcdougall C."/>
            <person name="Burtx T."/>
            <person name="Weibe D."/>
            <person name="Tyler S."/>
            <person name="Olson A.B."/>
            <person name="Cnockaert M."/>
            <person name="Eguchi H."/>
            <person name="Kuwahara T."/>
            <person name="Nakayama-Imaohji H."/>
            <person name="Boudewijins M."/>
            <person name="Van Hoecke F."/>
            <person name="Bernier A.-M."/>
            <person name="Vandamme P."/>
        </authorList>
    </citation>
    <scope>NUCLEOTIDE SEQUENCE [LARGE SCALE GENOMIC DNA]</scope>
    <source>
        <strain evidence="3 4">NML 130210</strain>
    </source>
</reference>
<dbReference type="AlphaFoldDB" id="A0A0Q0YCH0"/>
<dbReference type="Proteomes" id="UP000050517">
    <property type="component" value="Unassembled WGS sequence"/>
</dbReference>
<feature type="transmembrane region" description="Helical" evidence="2">
    <location>
        <begin position="260"/>
        <end position="279"/>
    </location>
</feature>
<keyword evidence="2" id="KW-0472">Membrane</keyword>
<evidence type="ECO:0000313" key="4">
    <source>
        <dbReference type="Proteomes" id="UP000050517"/>
    </source>
</evidence>
<feature type="transmembrane region" description="Helical" evidence="2">
    <location>
        <begin position="194"/>
        <end position="216"/>
    </location>
</feature>
<feature type="transmembrane region" description="Helical" evidence="2">
    <location>
        <begin position="366"/>
        <end position="390"/>
    </location>
</feature>
<dbReference type="EMBL" id="LKST01000003">
    <property type="protein sequence ID" value="KQB83893.1"/>
    <property type="molecule type" value="Genomic_DNA"/>
</dbReference>
<keyword evidence="4" id="KW-1185">Reference proteome</keyword>
<protein>
    <submittedName>
        <fullName evidence="3">Uncharacterized protein</fullName>
    </submittedName>
</protein>
<feature type="transmembrane region" description="Helical" evidence="2">
    <location>
        <begin position="228"/>
        <end position="248"/>
    </location>
</feature>
<feature type="region of interest" description="Disordered" evidence="1">
    <location>
        <begin position="970"/>
        <end position="992"/>
    </location>
</feature>
<evidence type="ECO:0000313" key="3">
    <source>
        <dbReference type="EMBL" id="KQB83893.1"/>
    </source>
</evidence>
<dbReference type="PATRIC" id="fig|1544416.3.peg.1968"/>
<sequence>MGKAMVQFAKDGKESQQALFDTAREIENYISLGDDVAATDMAAKLFGTKGAGQFIDAVKSGALSVDDLMGNIGATEDTILGVAKETQSFSEKWALLKQNALAALEPIASKIFDALSPAMDAVLGGMERIAPWVESVLAPAISVVSGKISEFVGYVSANLISLVVPAFERLGEIFRGLVEKVQGLVQWGREHQGVMAVLAGAAGGLAVAFGAVALQMKATAVAQTIMKSGGLIGWISKMITSTNLWAAAQKALNFVMNMNPYMKIVTVIMTLAGALWAFFTKTETGREMWAKFTDALARGWDWFTEKLSAGWQWVKASVWDPFIGFITGTLVPLWNAAWGLIQAAWDKFTSGLSWAWESVIKPVFDAIWQVAKVTIGVIGTLILAPLVLYWKAMSAAVKWGWESVIKPAWDALSAAASWMWENVLKPTFGWIKDRWQDMVEGIKFYWENVWNPVLEKVGEVAQWLWNNVLVPTFEGIKRGWELMVDGIKWAWENILKPAWDAVQTAAQFLWDNVLNPVFNAIKTAWDGLGKAIQWVWENVIKTAWEALQNALRFLWDNVAKPVIGFIQDRWDQLGRAIEAVKQNVVLPAFDALQRGLDTLKGWFDRVVDGIGSTWDKLRGFMAKPINFMIDTVYNNGIRKAWNLIARVLKLGELEEAKRIDGYATGGQIKGPGTGTSDDVLMWGSNGEHMMTAAEVQAMGGHGAVYAMRDAIATGRGFTYDGQGGLAVLPHPDESAGDLAGAAPGLFLPAYKDGGEIRPMWEKQLIAAHEFAKAQHGKPYQWAGPTGPGTSFDCSGFMAAIAAVIQGTNPWQRYWATMSFPTPGAQGFVPGLGQGFSVGIFNGGPYGGHTAGTLSAAGDYPAINVESGGSPSMVKYGPGAVGADHSSFTMQYHLPIGADGAFESGGEGGISVESMKAIIEEKLSGAVDKIMAPITGMLPSPPPEWQAISPRASTTKAVTASLGGSLRPWVGSRTPWALSSPRSGTSPSWSRKP</sequence>
<keyword evidence="2" id="KW-0812">Transmembrane</keyword>
<evidence type="ECO:0000256" key="1">
    <source>
        <dbReference type="SAM" id="MobiDB-lite"/>
    </source>
</evidence>
<keyword evidence="2" id="KW-1133">Transmembrane helix</keyword>
<organism evidence="3 4">
    <name type="scientific">Corynebacterium oculi</name>
    <dbReference type="NCBI Taxonomy" id="1544416"/>
    <lineage>
        <taxon>Bacteria</taxon>
        <taxon>Bacillati</taxon>
        <taxon>Actinomycetota</taxon>
        <taxon>Actinomycetes</taxon>
        <taxon>Mycobacteriales</taxon>
        <taxon>Corynebacteriaceae</taxon>
        <taxon>Corynebacterium</taxon>
    </lineage>
</organism>
<feature type="compositionally biased region" description="Low complexity" evidence="1">
    <location>
        <begin position="978"/>
        <end position="992"/>
    </location>
</feature>
<dbReference type="STRING" id="1544416.Cocul_01969"/>
<dbReference type="Gene3D" id="3.90.1720.10">
    <property type="entry name" value="endopeptidase domain like (from Nostoc punctiforme)"/>
    <property type="match status" value="1"/>
</dbReference>
<accession>A0A0Q0YCH0</accession>
<feature type="transmembrane region" description="Helical" evidence="2">
    <location>
        <begin position="322"/>
        <end position="345"/>
    </location>
</feature>
<comment type="caution">
    <text evidence="3">The sequence shown here is derived from an EMBL/GenBank/DDBJ whole genome shotgun (WGS) entry which is preliminary data.</text>
</comment>
<evidence type="ECO:0000256" key="2">
    <source>
        <dbReference type="SAM" id="Phobius"/>
    </source>
</evidence>
<name>A0A0Q0YCH0_9CORY</name>